<dbReference type="Proteomes" id="UP001165143">
    <property type="component" value="Unassembled WGS sequence"/>
</dbReference>
<sequence length="81" mass="8514">MVLPGADLPVASPVNAIKAAAVSVETHRYAKLTHRPRGVHMPGTDRGQLTFGASLRVMVPSFGFRFGSAAAPSEVTRVAPM</sequence>
<dbReference type="EMBL" id="BSRX01000017">
    <property type="protein sequence ID" value="GLW55165.1"/>
    <property type="molecule type" value="Genomic_DNA"/>
</dbReference>
<dbReference type="AlphaFoldDB" id="A0A9W6PHJ6"/>
<proteinExistence type="predicted"/>
<evidence type="ECO:0000313" key="1">
    <source>
        <dbReference type="EMBL" id="GLW55165.1"/>
    </source>
</evidence>
<protein>
    <submittedName>
        <fullName evidence="1">Uncharacterized protein</fullName>
    </submittedName>
</protein>
<comment type="caution">
    <text evidence="1">The sequence shown here is derived from an EMBL/GenBank/DDBJ whole genome shotgun (WGS) entry which is preliminary data.</text>
</comment>
<evidence type="ECO:0000313" key="2">
    <source>
        <dbReference type="Proteomes" id="UP001165143"/>
    </source>
</evidence>
<gene>
    <name evidence="1" type="ORF">Kpho01_31760</name>
</gene>
<reference evidence="1" key="1">
    <citation type="submission" date="2023-02" db="EMBL/GenBank/DDBJ databases">
        <title>Kitasatospora phosalacinea NBRC 14362.</title>
        <authorList>
            <person name="Ichikawa N."/>
            <person name="Sato H."/>
            <person name="Tonouchi N."/>
        </authorList>
    </citation>
    <scope>NUCLEOTIDE SEQUENCE</scope>
    <source>
        <strain evidence="1">NBRC 14362</strain>
    </source>
</reference>
<name>A0A9W6PHJ6_9ACTN</name>
<organism evidence="1 2">
    <name type="scientific">Kitasatospora phosalacinea</name>
    <dbReference type="NCBI Taxonomy" id="2065"/>
    <lineage>
        <taxon>Bacteria</taxon>
        <taxon>Bacillati</taxon>
        <taxon>Actinomycetota</taxon>
        <taxon>Actinomycetes</taxon>
        <taxon>Kitasatosporales</taxon>
        <taxon>Streptomycetaceae</taxon>
        <taxon>Kitasatospora</taxon>
    </lineage>
</organism>
<accession>A0A9W6PHJ6</accession>